<comment type="catalytic activity">
    <reaction evidence="12 15 17">
        <text>4-methyl-5-(2-phosphooxyethyl)-thiazole + 4-amino-2-methyl-5-(diphosphooxymethyl)pyrimidine + H(+) = thiamine phosphate + diphosphate</text>
        <dbReference type="Rhea" id="RHEA:22328"/>
        <dbReference type="ChEBI" id="CHEBI:15378"/>
        <dbReference type="ChEBI" id="CHEBI:33019"/>
        <dbReference type="ChEBI" id="CHEBI:37575"/>
        <dbReference type="ChEBI" id="CHEBI:57841"/>
        <dbReference type="ChEBI" id="CHEBI:58296"/>
        <dbReference type="EC" id="2.5.1.3"/>
    </reaction>
</comment>
<feature type="binding site" evidence="15">
    <location>
        <begin position="135"/>
        <end position="137"/>
    </location>
    <ligand>
        <name>2-[(2R,5Z)-2-carboxy-4-methylthiazol-5(2H)-ylidene]ethyl phosphate</name>
        <dbReference type="ChEBI" id="CHEBI:62899"/>
    </ligand>
</feature>
<feature type="binding site" evidence="15">
    <location>
        <begin position="185"/>
        <end position="186"/>
    </location>
    <ligand>
        <name>2-[(2R,5Z)-2-carboxy-4-methylthiazol-5(2H)-ylidene]ethyl phosphate</name>
        <dbReference type="ChEBI" id="CHEBI:62899"/>
    </ligand>
</feature>
<comment type="catalytic activity">
    <reaction evidence="13 15 17">
        <text>2-(2-carboxy-4-methylthiazol-5-yl)ethyl phosphate + 4-amino-2-methyl-5-(diphosphooxymethyl)pyrimidine + 2 H(+) = thiamine phosphate + CO2 + diphosphate</text>
        <dbReference type="Rhea" id="RHEA:47848"/>
        <dbReference type="ChEBI" id="CHEBI:15378"/>
        <dbReference type="ChEBI" id="CHEBI:16526"/>
        <dbReference type="ChEBI" id="CHEBI:33019"/>
        <dbReference type="ChEBI" id="CHEBI:37575"/>
        <dbReference type="ChEBI" id="CHEBI:57841"/>
        <dbReference type="ChEBI" id="CHEBI:62890"/>
        <dbReference type="EC" id="2.5.1.3"/>
    </reaction>
</comment>
<keyword evidence="10 16" id="KW-0413">Isomerase</keyword>
<dbReference type="FunFam" id="3.40.640.10:FF:000021">
    <property type="entry name" value="Glutamate-1-semialdehyde 2,1-aminomutase"/>
    <property type="match status" value="1"/>
</dbReference>
<dbReference type="SUPFAM" id="SSF53383">
    <property type="entry name" value="PLP-dependent transferases"/>
    <property type="match status" value="1"/>
</dbReference>
<evidence type="ECO:0000256" key="4">
    <source>
        <dbReference type="ARBA" id="ARBA00008981"/>
    </source>
</evidence>
<comment type="similarity">
    <text evidence="4 16">Belongs to the class-III pyridoxal-phosphate-dependent aminotransferase family. HemL subfamily.</text>
</comment>
<dbReference type="HAMAP" id="MF_00097">
    <property type="entry name" value="TMP_synthase"/>
    <property type="match status" value="1"/>
</dbReference>
<dbReference type="GO" id="GO:0000287">
    <property type="term" value="F:magnesium ion binding"/>
    <property type="evidence" value="ECO:0007669"/>
    <property type="project" value="UniProtKB-UniRule"/>
</dbReference>
<gene>
    <name evidence="15" type="primary">thiE</name>
    <name evidence="16" type="synonym">hemL</name>
    <name evidence="20" type="ORF">BDD21_1985</name>
</gene>
<dbReference type="PROSITE" id="PS00600">
    <property type="entry name" value="AA_TRANSFER_CLASS_3"/>
    <property type="match status" value="1"/>
</dbReference>
<evidence type="ECO:0000256" key="12">
    <source>
        <dbReference type="ARBA" id="ARBA00047334"/>
    </source>
</evidence>
<evidence type="ECO:0000256" key="2">
    <source>
        <dbReference type="ARBA" id="ARBA00004819"/>
    </source>
</evidence>
<feature type="binding site" evidence="15">
    <location>
        <position position="70"/>
    </location>
    <ligand>
        <name>Mg(2+)</name>
        <dbReference type="ChEBI" id="CHEBI:18420"/>
    </ligand>
</feature>
<evidence type="ECO:0000256" key="14">
    <source>
        <dbReference type="ARBA" id="ARBA00047883"/>
    </source>
</evidence>
<reference evidence="20 21" key="1">
    <citation type="submission" date="2018-10" db="EMBL/GenBank/DDBJ databases">
        <title>Genomic Encyclopedia of Archaeal and Bacterial Type Strains, Phase II (KMG-II): from individual species to whole genera.</title>
        <authorList>
            <person name="Goeker M."/>
        </authorList>
    </citation>
    <scope>NUCLEOTIDE SEQUENCE [LARGE SCALE GENOMIC DNA]</scope>
    <source>
        <strain evidence="20 21">DSM 235</strain>
    </source>
</reference>
<evidence type="ECO:0000256" key="5">
    <source>
        <dbReference type="ARBA" id="ARBA00022679"/>
    </source>
</evidence>
<dbReference type="GO" id="GO:0006782">
    <property type="term" value="P:protoporphyrinogen IX biosynthetic process"/>
    <property type="evidence" value="ECO:0007669"/>
    <property type="project" value="UniProtKB-UniRule"/>
</dbReference>
<evidence type="ECO:0000256" key="13">
    <source>
        <dbReference type="ARBA" id="ARBA00047851"/>
    </source>
</evidence>
<dbReference type="Pfam" id="PF00202">
    <property type="entry name" value="Aminotran_3"/>
    <property type="match status" value="1"/>
</dbReference>
<evidence type="ECO:0000256" key="10">
    <source>
        <dbReference type="ARBA" id="ARBA00023235"/>
    </source>
</evidence>
<comment type="pathway">
    <text evidence="2">Porphyrin-containing compound metabolism; protoporphyrin-IX biosynthesis; 5-aminolevulinate from L-glutamyl-tRNA(Glu): step 2/2.</text>
</comment>
<feature type="modified residue" description="N6-(pyridoxal phosphate)lysine" evidence="16">
    <location>
        <position position="476"/>
    </location>
</feature>
<dbReference type="GO" id="GO:0008483">
    <property type="term" value="F:transaminase activity"/>
    <property type="evidence" value="ECO:0007669"/>
    <property type="project" value="InterPro"/>
</dbReference>
<dbReference type="EC" id="2.5.1.3" evidence="15"/>
<evidence type="ECO:0000313" key="21">
    <source>
        <dbReference type="Proteomes" id="UP000274556"/>
    </source>
</evidence>
<dbReference type="NCBIfam" id="TIGR00713">
    <property type="entry name" value="hemL"/>
    <property type="match status" value="1"/>
</dbReference>
<dbReference type="EC" id="5.4.3.8" evidence="16"/>
<name>A0A495V9X4_9GAMM</name>
<sequence length="638" mass="66965">MTHLDGLYLITPDTAEAPGVLAEQVAQAISGGARLVQYRQKGRDRQLRRAQAAAVLGVCRVAGVPFIVNDDVELAADIGADGVHLGRDDGDPITARRRLGDDAIIGVSCYDDMALARAAERAGASYVAFGSFFPSATKPHAVRASVERLSAARDSLRIPAVAIGGITPQNGGLLIAAGARMLAVVTGVFAQPDLAAAARAYASLFVDGDPPMSRSHDLFQAAQRHIPGGVNSPVRAFRGVGGDPVFFDSASGAYAIDADGKRYVDYVGSWGPMILGHAHPQVIAAVQERIQKGLSFGAPTELETTMADRVCELVPSMDMVRMVSSGTEATMSALRLARGYTGRDKVIKFEGCYHGHVDSLLVKAGSGALTLGEPSSPGVPAALAELTITLAYNDLEQVRETFAEIGSEIACIIVEPVAGNMNCIPPVPGFLEGLREICDQYGTVLIFDEVMTGFRVSRGGAQELFGVTPDLTALGKVIGGGMPVGAFGGKREIMSRISPLGPVYQAGTLSGNPIAMAAGLKTLELLSEPGFYDRLSATTAQLLAGLQARADAAGIPFSTNQAGGMFGLFFTGEKVTNYEQATTCNQDQFKTFFHAMLERGVYLAPSAFEAGFVSMAHGEAEIQATLDAAEESFALIAR</sequence>
<comment type="caution">
    <text evidence="20">The sequence shown here is derived from an EMBL/GenBank/DDBJ whole genome shotgun (WGS) entry which is preliminary data.</text>
</comment>
<comment type="subunit">
    <text evidence="16">Homodimer.</text>
</comment>
<keyword evidence="7 15" id="KW-0460">Magnesium</keyword>
<comment type="catalytic activity">
    <reaction evidence="16">
        <text>(S)-4-amino-5-oxopentanoate = 5-aminolevulinate</text>
        <dbReference type="Rhea" id="RHEA:14265"/>
        <dbReference type="ChEBI" id="CHEBI:57501"/>
        <dbReference type="ChEBI" id="CHEBI:356416"/>
        <dbReference type="EC" id="5.4.3.8"/>
    </reaction>
</comment>
<keyword evidence="6 15" id="KW-0479">Metal-binding</keyword>
<organism evidence="20 21">
    <name type="scientific">Thiocapsa rosea</name>
    <dbReference type="NCBI Taxonomy" id="69360"/>
    <lineage>
        <taxon>Bacteria</taxon>
        <taxon>Pseudomonadati</taxon>
        <taxon>Pseudomonadota</taxon>
        <taxon>Gammaproteobacteria</taxon>
        <taxon>Chromatiales</taxon>
        <taxon>Chromatiaceae</taxon>
        <taxon>Thiocapsa</taxon>
    </lineage>
</organism>
<keyword evidence="16" id="KW-0963">Cytoplasm</keyword>
<evidence type="ECO:0000256" key="9">
    <source>
        <dbReference type="ARBA" id="ARBA00022977"/>
    </source>
</evidence>
<dbReference type="GO" id="GO:0030170">
    <property type="term" value="F:pyridoxal phosphate binding"/>
    <property type="evidence" value="ECO:0007669"/>
    <property type="project" value="InterPro"/>
</dbReference>
<keyword evidence="11 16" id="KW-0627">Porphyrin biosynthesis</keyword>
<evidence type="ECO:0000256" key="8">
    <source>
        <dbReference type="ARBA" id="ARBA00022898"/>
    </source>
</evidence>
<dbReference type="Gene3D" id="3.20.20.70">
    <property type="entry name" value="Aldolase class I"/>
    <property type="match status" value="1"/>
</dbReference>
<feature type="binding site" evidence="15">
    <location>
        <position position="89"/>
    </location>
    <ligand>
        <name>Mg(2+)</name>
        <dbReference type="ChEBI" id="CHEBI:18420"/>
    </ligand>
</feature>
<proteinExistence type="inferred from homology"/>
<dbReference type="InterPro" id="IPR034291">
    <property type="entry name" value="TMP_synthase"/>
</dbReference>
<dbReference type="UniPathway" id="UPA00251">
    <property type="reaction ID" value="UER00317"/>
</dbReference>
<dbReference type="NCBIfam" id="TIGR00693">
    <property type="entry name" value="thiE"/>
    <property type="match status" value="1"/>
</dbReference>
<keyword evidence="8 16" id="KW-0663">Pyridoxal phosphate</keyword>
<evidence type="ECO:0000256" key="16">
    <source>
        <dbReference type="HAMAP-Rule" id="MF_00375"/>
    </source>
</evidence>
<dbReference type="Proteomes" id="UP000274556">
    <property type="component" value="Unassembled WGS sequence"/>
</dbReference>
<keyword evidence="5 15" id="KW-0808">Transferase</keyword>
<dbReference type="PANTHER" id="PTHR43713">
    <property type="entry name" value="GLUTAMATE-1-SEMIALDEHYDE 2,1-AMINOMUTASE"/>
    <property type="match status" value="1"/>
</dbReference>
<dbReference type="GO" id="GO:0005737">
    <property type="term" value="C:cytoplasm"/>
    <property type="evidence" value="ECO:0007669"/>
    <property type="project" value="UniProtKB-SubCell"/>
</dbReference>
<evidence type="ECO:0000256" key="11">
    <source>
        <dbReference type="ARBA" id="ARBA00023244"/>
    </source>
</evidence>
<dbReference type="InterPro" id="IPR015422">
    <property type="entry name" value="PyrdxlP-dep_Trfase_small"/>
</dbReference>
<feature type="binding site" evidence="15">
    <location>
        <position position="69"/>
    </location>
    <ligand>
        <name>4-amino-2-methyl-5-(diphosphooxymethyl)pyrimidine</name>
        <dbReference type="ChEBI" id="CHEBI:57841"/>
    </ligand>
</feature>
<dbReference type="UniPathway" id="UPA00060">
    <property type="reaction ID" value="UER00141"/>
</dbReference>
<dbReference type="SUPFAM" id="SSF51391">
    <property type="entry name" value="Thiamin phosphate synthase"/>
    <property type="match status" value="1"/>
</dbReference>
<evidence type="ECO:0000313" key="20">
    <source>
        <dbReference type="EMBL" id="RKT44598.1"/>
    </source>
</evidence>
<comment type="cofactor">
    <cofactor evidence="15">
        <name>Mg(2+)</name>
        <dbReference type="ChEBI" id="CHEBI:18420"/>
    </cofactor>
    <text evidence="15">Binds 1 Mg(2+) ion per subunit.</text>
</comment>
<dbReference type="Gene3D" id="3.90.1150.10">
    <property type="entry name" value="Aspartate Aminotransferase, domain 1"/>
    <property type="match status" value="1"/>
</dbReference>
<dbReference type="Pfam" id="PF02581">
    <property type="entry name" value="TMP-TENI"/>
    <property type="match status" value="1"/>
</dbReference>
<dbReference type="InterPro" id="IPR004639">
    <property type="entry name" value="4pyrrol_synth_GluAld_NH2Trfase"/>
</dbReference>
<dbReference type="GO" id="GO:0009228">
    <property type="term" value="P:thiamine biosynthetic process"/>
    <property type="evidence" value="ECO:0007669"/>
    <property type="project" value="UniProtKB-KW"/>
</dbReference>
<dbReference type="InterPro" id="IPR022998">
    <property type="entry name" value="ThiamineP_synth_TenI"/>
</dbReference>
<dbReference type="CDD" id="cd00610">
    <property type="entry name" value="OAT_like"/>
    <property type="match status" value="1"/>
</dbReference>
<dbReference type="GO" id="GO:0004789">
    <property type="term" value="F:thiamine-phosphate diphosphorylase activity"/>
    <property type="evidence" value="ECO:0007669"/>
    <property type="project" value="UniProtKB-UniRule"/>
</dbReference>
<dbReference type="EMBL" id="RBXL01000001">
    <property type="protein sequence ID" value="RKT44598.1"/>
    <property type="molecule type" value="Genomic_DNA"/>
</dbReference>
<dbReference type="GO" id="GO:0009229">
    <property type="term" value="P:thiamine diphosphate biosynthetic process"/>
    <property type="evidence" value="ECO:0007669"/>
    <property type="project" value="UniProtKB-UniRule"/>
</dbReference>
<dbReference type="InterPro" id="IPR015421">
    <property type="entry name" value="PyrdxlP-dep_Trfase_major"/>
</dbReference>
<dbReference type="CDD" id="cd00564">
    <property type="entry name" value="TMP_TenI"/>
    <property type="match status" value="1"/>
</dbReference>
<accession>A0A495V9X4</accession>
<feature type="binding site" evidence="15">
    <location>
        <begin position="37"/>
        <end position="41"/>
    </location>
    <ligand>
        <name>4-amino-2-methyl-5-(diphosphooxymethyl)pyrimidine</name>
        <dbReference type="ChEBI" id="CHEBI:57841"/>
    </ligand>
</feature>
<feature type="binding site" evidence="15">
    <location>
        <position position="108"/>
    </location>
    <ligand>
        <name>4-amino-2-methyl-5-(diphosphooxymethyl)pyrimidine</name>
        <dbReference type="ChEBI" id="CHEBI:57841"/>
    </ligand>
</feature>
<evidence type="ECO:0000256" key="3">
    <source>
        <dbReference type="ARBA" id="ARBA00005165"/>
    </source>
</evidence>
<comment type="function">
    <text evidence="15">Condenses 4-methyl-5-(beta-hydroxyethyl)thiazole monophosphate (THZ-P) and 2-methyl-4-amino-5-hydroxymethyl pyrimidine pyrophosphate (HMP-PP) to form thiamine monophosphate (TMP).</text>
</comment>
<dbReference type="InterPro" id="IPR036206">
    <property type="entry name" value="ThiamineP_synth_sf"/>
</dbReference>
<dbReference type="Gene3D" id="3.40.640.10">
    <property type="entry name" value="Type I PLP-dependent aspartate aminotransferase-like (Major domain)"/>
    <property type="match status" value="1"/>
</dbReference>
<comment type="catalytic activity">
    <reaction evidence="14 15 17">
        <text>2-[(2R,5Z)-2-carboxy-4-methylthiazol-5(2H)-ylidene]ethyl phosphate + 4-amino-2-methyl-5-(diphosphooxymethyl)pyrimidine + 2 H(+) = thiamine phosphate + CO2 + diphosphate</text>
        <dbReference type="Rhea" id="RHEA:47844"/>
        <dbReference type="ChEBI" id="CHEBI:15378"/>
        <dbReference type="ChEBI" id="CHEBI:16526"/>
        <dbReference type="ChEBI" id="CHEBI:33019"/>
        <dbReference type="ChEBI" id="CHEBI:37575"/>
        <dbReference type="ChEBI" id="CHEBI:57841"/>
        <dbReference type="ChEBI" id="CHEBI:62899"/>
        <dbReference type="EC" id="2.5.1.3"/>
    </reaction>
</comment>
<dbReference type="InterPro" id="IPR049704">
    <property type="entry name" value="Aminotrans_3_PPA_site"/>
</dbReference>
<dbReference type="OrthoDB" id="9770449at2"/>
<protein>
    <recommendedName>
        <fullName evidence="15 16">Multifunctional fusion protein</fullName>
    </recommendedName>
    <domain>
        <recommendedName>
            <fullName evidence="15">Thiamine-phosphate synthase</fullName>
            <shortName evidence="15">TP synthase</shortName>
            <shortName evidence="15">TPS</shortName>
            <ecNumber evidence="15">2.5.1.3</ecNumber>
        </recommendedName>
        <alternativeName>
            <fullName evidence="15">Thiamine-phosphate pyrophosphorylase</fullName>
            <shortName evidence="15">TMP pyrophosphorylase</shortName>
            <shortName evidence="15">TMP-PPase</shortName>
        </alternativeName>
    </domain>
    <domain>
        <recommendedName>
            <fullName evidence="16">Glutamate-1-semialdehyde 2,1-aminomutase</fullName>
            <shortName evidence="16">GSA</shortName>
            <ecNumber evidence="16">5.4.3.8</ecNumber>
        </recommendedName>
        <alternativeName>
            <fullName evidence="16">Glutamate-1-semialdehyde aminotransferase</fullName>
            <shortName evidence="16">GSA-AT</shortName>
        </alternativeName>
    </domain>
</protein>
<evidence type="ECO:0000256" key="15">
    <source>
        <dbReference type="HAMAP-Rule" id="MF_00097"/>
    </source>
</evidence>
<comment type="subcellular location">
    <subcellularLocation>
        <location evidence="16">Cytoplasm</location>
    </subcellularLocation>
</comment>
<dbReference type="HAMAP" id="MF_00375">
    <property type="entry name" value="HemL_aminotrans_3"/>
    <property type="match status" value="1"/>
</dbReference>
<evidence type="ECO:0000256" key="17">
    <source>
        <dbReference type="RuleBase" id="RU003826"/>
    </source>
</evidence>
<dbReference type="GO" id="GO:0042286">
    <property type="term" value="F:glutamate-1-semialdehyde 2,1-aminomutase activity"/>
    <property type="evidence" value="ECO:0007669"/>
    <property type="project" value="UniProtKB-UniRule"/>
</dbReference>
<evidence type="ECO:0000256" key="1">
    <source>
        <dbReference type="ARBA" id="ARBA00001933"/>
    </source>
</evidence>
<evidence type="ECO:0000256" key="7">
    <source>
        <dbReference type="ARBA" id="ARBA00022842"/>
    </source>
</evidence>
<feature type="binding site" evidence="15">
    <location>
        <position position="138"/>
    </location>
    <ligand>
        <name>4-amino-2-methyl-5-(diphosphooxymethyl)pyrimidine</name>
        <dbReference type="ChEBI" id="CHEBI:57841"/>
    </ligand>
</feature>
<evidence type="ECO:0000256" key="18">
    <source>
        <dbReference type="RuleBase" id="RU004253"/>
    </source>
</evidence>
<dbReference type="NCBIfam" id="NF000818">
    <property type="entry name" value="PRK00062.1"/>
    <property type="match status" value="1"/>
</dbReference>
<dbReference type="InterPro" id="IPR015424">
    <property type="entry name" value="PyrdxlP-dep_Trfase"/>
</dbReference>
<feature type="binding site" evidence="15">
    <location>
        <position position="165"/>
    </location>
    <ligand>
        <name>2-[(2R,5Z)-2-carboxy-4-methylthiazol-5(2H)-ylidene]ethyl phosphate</name>
        <dbReference type="ChEBI" id="CHEBI:62899"/>
    </ligand>
</feature>
<comment type="pathway">
    <text evidence="3 15 18">Cofactor biosynthesis; thiamine diphosphate biosynthesis; thiamine phosphate from 4-amino-2-methyl-5-diphosphomethylpyrimidine and 4-methyl-5-(2-phosphoethyl)-thiazole: step 1/1.</text>
</comment>
<dbReference type="PANTHER" id="PTHR43713:SF3">
    <property type="entry name" value="GLUTAMATE-1-SEMIALDEHYDE 2,1-AMINOMUTASE 1, CHLOROPLASTIC-RELATED"/>
    <property type="match status" value="1"/>
</dbReference>
<comment type="cofactor">
    <cofactor evidence="1 16">
        <name>pyridoxal 5'-phosphate</name>
        <dbReference type="ChEBI" id="CHEBI:597326"/>
    </cofactor>
</comment>
<dbReference type="InterPro" id="IPR013785">
    <property type="entry name" value="Aldolase_TIM"/>
</dbReference>
<evidence type="ECO:0000259" key="19">
    <source>
        <dbReference type="Pfam" id="PF02581"/>
    </source>
</evidence>
<keyword evidence="9 15" id="KW-0784">Thiamine biosynthesis</keyword>
<evidence type="ECO:0000256" key="6">
    <source>
        <dbReference type="ARBA" id="ARBA00022723"/>
    </source>
</evidence>
<comment type="similarity">
    <text evidence="15 17">Belongs to the thiamine-phosphate synthase family.</text>
</comment>
<feature type="domain" description="Thiamine phosphate synthase/TenI" evidence="19">
    <location>
        <begin position="7"/>
        <end position="188"/>
    </location>
</feature>
<dbReference type="AlphaFoldDB" id="A0A495V9X4"/>
<dbReference type="InterPro" id="IPR005814">
    <property type="entry name" value="Aminotrans_3"/>
</dbReference>
<keyword evidence="21" id="KW-1185">Reference proteome</keyword>